<dbReference type="InterPro" id="IPR017438">
    <property type="entry name" value="ATP-NAD_kinase_N"/>
</dbReference>
<dbReference type="SUPFAM" id="SSF111331">
    <property type="entry name" value="NAD kinase/diacylglycerol kinase-like"/>
    <property type="match status" value="1"/>
</dbReference>
<evidence type="ECO:0000256" key="7">
    <source>
        <dbReference type="ARBA" id="ARBA00023209"/>
    </source>
</evidence>
<keyword evidence="5 10" id="KW-0418">Kinase</keyword>
<dbReference type="Pfam" id="PF00781">
    <property type="entry name" value="DAGK_cat"/>
    <property type="match status" value="1"/>
</dbReference>
<dbReference type="NCBIfam" id="TIGR00147">
    <property type="entry name" value="YegS/Rv2252/BmrU family lipid kinase"/>
    <property type="match status" value="1"/>
</dbReference>
<comment type="similarity">
    <text evidence="2">Belongs to the diacylglycerol/lipid kinase family.</text>
</comment>
<evidence type="ECO:0000256" key="6">
    <source>
        <dbReference type="ARBA" id="ARBA00022840"/>
    </source>
</evidence>
<keyword evidence="6" id="KW-0067">ATP-binding</keyword>
<dbReference type="PANTHER" id="PTHR12358">
    <property type="entry name" value="SPHINGOSINE KINASE"/>
    <property type="match status" value="1"/>
</dbReference>
<keyword evidence="7" id="KW-0444">Lipid biosynthesis</keyword>
<comment type="caution">
    <text evidence="10">The sequence shown here is derived from an EMBL/GenBank/DDBJ whole genome shotgun (WGS) entry which is preliminary data.</text>
</comment>
<dbReference type="EMBL" id="DXEK01000019">
    <property type="protein sequence ID" value="HIX76255.1"/>
    <property type="molecule type" value="Genomic_DNA"/>
</dbReference>
<dbReference type="GO" id="GO:0016301">
    <property type="term" value="F:kinase activity"/>
    <property type="evidence" value="ECO:0007669"/>
    <property type="project" value="UniProtKB-KW"/>
</dbReference>
<comment type="cofactor">
    <cofactor evidence="1">
        <name>Mg(2+)</name>
        <dbReference type="ChEBI" id="CHEBI:18420"/>
    </cofactor>
</comment>
<sequence length="311" mass="34430">MYHVIVNPGSRSGAGNRIWQGLRSRFLAENVKFKEYRTCYRGHAGRIASSITAPGVWKEEDLLVVIGGDGTVNEVVTGIRQLQKVTLGYIPSGSGNDFARGLQIPSDAEKAAELLRTGKPVAIDVGRVHTGGKIRRFAISSGIGFDASICHEALSSPIKNVLNFLHLGKMTYIAIALRQLLSFQDFPMEFRLENGRKITFRRVLFAAAMNMKCEGGGVKFCPDADWADGNMDWIIVEGMARWKRLALFPLAVLGKHTGFREVHICRARTAMLKTDRRLPVHMDGESGGLQEQLTVTVEPEQLRVLSGYLPY</sequence>
<dbReference type="InterPro" id="IPR016064">
    <property type="entry name" value="NAD/diacylglycerol_kinase_sf"/>
</dbReference>
<dbReference type="Gene3D" id="2.60.200.40">
    <property type="match status" value="1"/>
</dbReference>
<feature type="domain" description="DAGKc" evidence="9">
    <location>
        <begin position="1"/>
        <end position="132"/>
    </location>
</feature>
<dbReference type="PANTHER" id="PTHR12358:SF54">
    <property type="entry name" value="SPHINGOSINE KINASE RELATED PROTEIN"/>
    <property type="match status" value="1"/>
</dbReference>
<reference evidence="10" key="1">
    <citation type="journal article" date="2021" name="PeerJ">
        <title>Extensive microbial diversity within the chicken gut microbiome revealed by metagenomics and culture.</title>
        <authorList>
            <person name="Gilroy R."/>
            <person name="Ravi A."/>
            <person name="Getino M."/>
            <person name="Pursley I."/>
            <person name="Horton D.L."/>
            <person name="Alikhan N.F."/>
            <person name="Baker D."/>
            <person name="Gharbi K."/>
            <person name="Hall N."/>
            <person name="Watson M."/>
            <person name="Adriaenssens E.M."/>
            <person name="Foster-Nyarko E."/>
            <person name="Jarju S."/>
            <person name="Secka A."/>
            <person name="Antonio M."/>
            <person name="Oren A."/>
            <person name="Chaudhuri R.R."/>
            <person name="La Ragione R."/>
            <person name="Hildebrand F."/>
            <person name="Pallen M.J."/>
        </authorList>
    </citation>
    <scope>NUCLEOTIDE SEQUENCE</scope>
    <source>
        <strain evidence="10">CHK183-1962</strain>
    </source>
</reference>
<keyword evidence="3" id="KW-0808">Transferase</keyword>
<dbReference type="AlphaFoldDB" id="A0A9D2BH02"/>
<dbReference type="InterPro" id="IPR001206">
    <property type="entry name" value="Diacylglycerol_kinase_cat_dom"/>
</dbReference>
<dbReference type="InterPro" id="IPR045540">
    <property type="entry name" value="YegS/DAGK_C"/>
</dbReference>
<dbReference type="GO" id="GO:0008654">
    <property type="term" value="P:phospholipid biosynthetic process"/>
    <property type="evidence" value="ECO:0007669"/>
    <property type="project" value="UniProtKB-KW"/>
</dbReference>
<dbReference type="InterPro" id="IPR005218">
    <property type="entry name" value="Diacylglycerol/lipid_kinase"/>
</dbReference>
<dbReference type="PROSITE" id="PS50146">
    <property type="entry name" value="DAGK"/>
    <property type="match status" value="1"/>
</dbReference>
<evidence type="ECO:0000313" key="11">
    <source>
        <dbReference type="Proteomes" id="UP000886890"/>
    </source>
</evidence>
<evidence type="ECO:0000256" key="8">
    <source>
        <dbReference type="ARBA" id="ARBA00023264"/>
    </source>
</evidence>
<reference evidence="10" key="2">
    <citation type="submission" date="2021-04" db="EMBL/GenBank/DDBJ databases">
        <authorList>
            <person name="Gilroy R."/>
        </authorList>
    </citation>
    <scope>NUCLEOTIDE SEQUENCE</scope>
    <source>
        <strain evidence="10">CHK183-1962</strain>
    </source>
</reference>
<dbReference type="GO" id="GO:0005524">
    <property type="term" value="F:ATP binding"/>
    <property type="evidence" value="ECO:0007669"/>
    <property type="project" value="UniProtKB-KW"/>
</dbReference>
<evidence type="ECO:0000259" key="9">
    <source>
        <dbReference type="PROSITE" id="PS50146"/>
    </source>
</evidence>
<name>A0A9D2BH02_9FIRM</name>
<keyword evidence="4" id="KW-0547">Nucleotide-binding</keyword>
<keyword evidence="8" id="KW-1208">Phospholipid metabolism</keyword>
<keyword evidence="7" id="KW-0443">Lipid metabolism</keyword>
<dbReference type="SMART" id="SM00046">
    <property type="entry name" value="DAGKc"/>
    <property type="match status" value="1"/>
</dbReference>
<evidence type="ECO:0000313" key="10">
    <source>
        <dbReference type="EMBL" id="HIX76255.1"/>
    </source>
</evidence>
<dbReference type="Gene3D" id="3.40.50.10330">
    <property type="entry name" value="Probable inorganic polyphosphate/atp-NAD kinase, domain 1"/>
    <property type="match status" value="1"/>
</dbReference>
<accession>A0A9D2BH02</accession>
<dbReference type="Proteomes" id="UP000886890">
    <property type="component" value="Unassembled WGS sequence"/>
</dbReference>
<gene>
    <name evidence="10" type="ORF">H9734_01460</name>
</gene>
<protein>
    <submittedName>
        <fullName evidence="10">Diacylglycerol kinase family lipid kinase</fullName>
    </submittedName>
</protein>
<evidence type="ECO:0000256" key="3">
    <source>
        <dbReference type="ARBA" id="ARBA00022679"/>
    </source>
</evidence>
<proteinExistence type="inferred from homology"/>
<keyword evidence="7" id="KW-0594">Phospholipid biosynthesis</keyword>
<dbReference type="Pfam" id="PF19279">
    <property type="entry name" value="YegS_C"/>
    <property type="match status" value="1"/>
</dbReference>
<evidence type="ECO:0000256" key="4">
    <source>
        <dbReference type="ARBA" id="ARBA00022741"/>
    </source>
</evidence>
<evidence type="ECO:0000256" key="5">
    <source>
        <dbReference type="ARBA" id="ARBA00022777"/>
    </source>
</evidence>
<organism evidence="10 11">
    <name type="scientific">Candidatus Fusicatenibacter merdavium</name>
    <dbReference type="NCBI Taxonomy" id="2838600"/>
    <lineage>
        <taxon>Bacteria</taxon>
        <taxon>Bacillati</taxon>
        <taxon>Bacillota</taxon>
        <taxon>Clostridia</taxon>
        <taxon>Lachnospirales</taxon>
        <taxon>Lachnospiraceae</taxon>
        <taxon>Fusicatenibacter</taxon>
    </lineage>
</organism>
<evidence type="ECO:0000256" key="2">
    <source>
        <dbReference type="ARBA" id="ARBA00005983"/>
    </source>
</evidence>
<dbReference type="InterPro" id="IPR050187">
    <property type="entry name" value="Lipid_Phosphate_FormReg"/>
</dbReference>
<evidence type="ECO:0000256" key="1">
    <source>
        <dbReference type="ARBA" id="ARBA00001946"/>
    </source>
</evidence>